<feature type="compositionally biased region" description="Basic and acidic residues" evidence="1">
    <location>
        <begin position="380"/>
        <end position="401"/>
    </location>
</feature>
<evidence type="ECO:0000256" key="1">
    <source>
        <dbReference type="SAM" id="MobiDB-lite"/>
    </source>
</evidence>
<feature type="compositionally biased region" description="Basic and acidic residues" evidence="1">
    <location>
        <begin position="257"/>
        <end position="268"/>
    </location>
</feature>
<name>A0A9J6DR64_RHIMP</name>
<accession>A0A9J6DR64</accession>
<feature type="region of interest" description="Disordered" evidence="1">
    <location>
        <begin position="66"/>
        <end position="85"/>
    </location>
</feature>
<feature type="compositionally biased region" description="Polar residues" evidence="1">
    <location>
        <begin position="292"/>
        <end position="311"/>
    </location>
</feature>
<keyword evidence="3" id="KW-1185">Reference proteome</keyword>
<feature type="compositionally biased region" description="Low complexity" evidence="1">
    <location>
        <begin position="114"/>
        <end position="124"/>
    </location>
</feature>
<feature type="region of interest" description="Disordered" evidence="1">
    <location>
        <begin position="257"/>
        <end position="401"/>
    </location>
</feature>
<reference evidence="2" key="2">
    <citation type="submission" date="2021-09" db="EMBL/GenBank/DDBJ databases">
        <authorList>
            <person name="Jia N."/>
            <person name="Wang J."/>
            <person name="Shi W."/>
            <person name="Du L."/>
            <person name="Sun Y."/>
            <person name="Zhan W."/>
            <person name="Jiang J."/>
            <person name="Wang Q."/>
            <person name="Zhang B."/>
            <person name="Ji P."/>
            <person name="Sakyi L.B."/>
            <person name="Cui X."/>
            <person name="Yuan T."/>
            <person name="Jiang B."/>
            <person name="Yang W."/>
            <person name="Lam T.T.-Y."/>
            <person name="Chang Q."/>
            <person name="Ding S."/>
            <person name="Wang X."/>
            <person name="Zhu J."/>
            <person name="Ruan X."/>
            <person name="Zhao L."/>
            <person name="Wei J."/>
            <person name="Que T."/>
            <person name="Du C."/>
            <person name="Cheng J."/>
            <person name="Dai P."/>
            <person name="Han X."/>
            <person name="Huang E."/>
            <person name="Gao Y."/>
            <person name="Liu J."/>
            <person name="Shao H."/>
            <person name="Ye R."/>
            <person name="Li L."/>
            <person name="Wei W."/>
            <person name="Wang X."/>
            <person name="Wang C."/>
            <person name="Huo Q."/>
            <person name="Li W."/>
            <person name="Guo W."/>
            <person name="Chen H."/>
            <person name="Chen S."/>
            <person name="Zhou L."/>
            <person name="Zhou L."/>
            <person name="Ni X."/>
            <person name="Tian J."/>
            <person name="Zhou Y."/>
            <person name="Sheng Y."/>
            <person name="Liu T."/>
            <person name="Pan Y."/>
            <person name="Xia L."/>
            <person name="Li J."/>
            <person name="Zhao F."/>
            <person name="Cao W."/>
        </authorList>
    </citation>
    <scope>NUCLEOTIDE SEQUENCE</scope>
    <source>
        <strain evidence="2">Rmic-2018</strain>
        <tissue evidence="2">Larvae</tissue>
    </source>
</reference>
<protein>
    <submittedName>
        <fullName evidence="2">Uncharacterized protein</fullName>
    </submittedName>
</protein>
<feature type="compositionally biased region" description="Basic and acidic residues" evidence="1">
    <location>
        <begin position="76"/>
        <end position="85"/>
    </location>
</feature>
<gene>
    <name evidence="2" type="ORF">HPB51_026157</name>
</gene>
<feature type="compositionally biased region" description="Polar residues" evidence="1">
    <location>
        <begin position="367"/>
        <end position="379"/>
    </location>
</feature>
<dbReference type="AlphaFoldDB" id="A0A9J6DR64"/>
<evidence type="ECO:0000313" key="2">
    <source>
        <dbReference type="EMBL" id="KAH8024595.1"/>
    </source>
</evidence>
<dbReference type="Proteomes" id="UP000821866">
    <property type="component" value="Chromosome 6"/>
</dbReference>
<sequence length="401" mass="45964">MASRQRRSHRGLSSRFEDFDASIQLGFGHAVCGGEGDFRERRDLRDELNFMRRHCLDLSRRKFTDACHARPSSGKRTHDSGEPQPREIETVVDIEVEHACSINAERESKRDEAAACATAHQTSADIVDSENTADHSWHSSVHHRPQPMHHEDALANDNRTSNRVQSSCTSEKQRTPKTNDSVPEKYFPLNSQVAFEYGEGRNTEEKNVFEQSNADEERHNMVPQINNCRVSHSQRPSIPNAMRGPPAFEMQETNHDRPLTRNRDHPEHSYTTVCPRIDAGVTGPKEQKLEEQQNVTSPQDRLQWRSFTTGRSDAERLGQQHQQYRPFHRRRTREQAIDADTESDDSEHGGKGTKLLSLEGEEHRLDQSSAGRQELSSEAPSRDESMMEDLMERFEEVYKQA</sequence>
<organism evidence="2 3">
    <name type="scientific">Rhipicephalus microplus</name>
    <name type="common">Cattle tick</name>
    <name type="synonym">Boophilus microplus</name>
    <dbReference type="NCBI Taxonomy" id="6941"/>
    <lineage>
        <taxon>Eukaryota</taxon>
        <taxon>Metazoa</taxon>
        <taxon>Ecdysozoa</taxon>
        <taxon>Arthropoda</taxon>
        <taxon>Chelicerata</taxon>
        <taxon>Arachnida</taxon>
        <taxon>Acari</taxon>
        <taxon>Parasitiformes</taxon>
        <taxon>Ixodida</taxon>
        <taxon>Ixodoidea</taxon>
        <taxon>Ixodidae</taxon>
        <taxon>Rhipicephalinae</taxon>
        <taxon>Rhipicephalus</taxon>
        <taxon>Boophilus</taxon>
    </lineage>
</organism>
<dbReference type="EMBL" id="JABSTU010000008">
    <property type="protein sequence ID" value="KAH8024595.1"/>
    <property type="molecule type" value="Genomic_DNA"/>
</dbReference>
<evidence type="ECO:0000313" key="3">
    <source>
        <dbReference type="Proteomes" id="UP000821866"/>
    </source>
</evidence>
<reference evidence="2" key="1">
    <citation type="journal article" date="2020" name="Cell">
        <title>Large-Scale Comparative Analyses of Tick Genomes Elucidate Their Genetic Diversity and Vector Capacities.</title>
        <authorList>
            <consortium name="Tick Genome and Microbiome Consortium (TIGMIC)"/>
            <person name="Jia N."/>
            <person name="Wang J."/>
            <person name="Shi W."/>
            <person name="Du L."/>
            <person name="Sun Y."/>
            <person name="Zhan W."/>
            <person name="Jiang J.F."/>
            <person name="Wang Q."/>
            <person name="Zhang B."/>
            <person name="Ji P."/>
            <person name="Bell-Sakyi L."/>
            <person name="Cui X.M."/>
            <person name="Yuan T.T."/>
            <person name="Jiang B.G."/>
            <person name="Yang W.F."/>
            <person name="Lam T.T."/>
            <person name="Chang Q.C."/>
            <person name="Ding S.J."/>
            <person name="Wang X.J."/>
            <person name="Zhu J.G."/>
            <person name="Ruan X.D."/>
            <person name="Zhao L."/>
            <person name="Wei J.T."/>
            <person name="Ye R.Z."/>
            <person name="Que T.C."/>
            <person name="Du C.H."/>
            <person name="Zhou Y.H."/>
            <person name="Cheng J.X."/>
            <person name="Dai P.F."/>
            <person name="Guo W.B."/>
            <person name="Han X.H."/>
            <person name="Huang E.J."/>
            <person name="Li L.F."/>
            <person name="Wei W."/>
            <person name="Gao Y.C."/>
            <person name="Liu J.Z."/>
            <person name="Shao H.Z."/>
            <person name="Wang X."/>
            <person name="Wang C.C."/>
            <person name="Yang T.C."/>
            <person name="Huo Q.B."/>
            <person name="Li W."/>
            <person name="Chen H.Y."/>
            <person name="Chen S.E."/>
            <person name="Zhou L.G."/>
            <person name="Ni X.B."/>
            <person name="Tian J.H."/>
            <person name="Sheng Y."/>
            <person name="Liu T."/>
            <person name="Pan Y.S."/>
            <person name="Xia L.Y."/>
            <person name="Li J."/>
            <person name="Zhao F."/>
            <person name="Cao W.C."/>
        </authorList>
    </citation>
    <scope>NUCLEOTIDE SEQUENCE</scope>
    <source>
        <strain evidence="2">Rmic-2018</strain>
    </source>
</reference>
<feature type="region of interest" description="Disordered" evidence="1">
    <location>
        <begin position="108"/>
        <end position="185"/>
    </location>
</feature>
<comment type="caution">
    <text evidence="2">The sequence shown here is derived from an EMBL/GenBank/DDBJ whole genome shotgun (WGS) entry which is preliminary data.</text>
</comment>
<feature type="compositionally biased region" description="Polar residues" evidence="1">
    <location>
        <begin position="157"/>
        <end position="181"/>
    </location>
</feature>
<proteinExistence type="predicted"/>